<dbReference type="SUPFAM" id="SSF48452">
    <property type="entry name" value="TPR-like"/>
    <property type="match status" value="1"/>
</dbReference>
<dbReference type="AlphaFoldDB" id="A0A7S2RYP2"/>
<organism evidence="2">
    <name type="scientific">Mucochytrium quahogii</name>
    <dbReference type="NCBI Taxonomy" id="96639"/>
    <lineage>
        <taxon>Eukaryota</taxon>
        <taxon>Sar</taxon>
        <taxon>Stramenopiles</taxon>
        <taxon>Bigyra</taxon>
        <taxon>Labyrinthulomycetes</taxon>
        <taxon>Thraustochytrida</taxon>
        <taxon>Thraustochytriidae</taxon>
        <taxon>Mucochytrium</taxon>
    </lineage>
</organism>
<keyword evidence="1" id="KW-0175">Coiled coil</keyword>
<dbReference type="Gene3D" id="1.25.40.10">
    <property type="entry name" value="Tetratricopeptide repeat domain"/>
    <property type="match status" value="1"/>
</dbReference>
<reference evidence="2" key="1">
    <citation type="submission" date="2021-01" db="EMBL/GenBank/DDBJ databases">
        <authorList>
            <person name="Corre E."/>
            <person name="Pelletier E."/>
            <person name="Niang G."/>
            <person name="Scheremetjew M."/>
            <person name="Finn R."/>
            <person name="Kale V."/>
            <person name="Holt S."/>
            <person name="Cochrane G."/>
            <person name="Meng A."/>
            <person name="Brown T."/>
            <person name="Cohen L."/>
        </authorList>
    </citation>
    <scope>NUCLEOTIDE SEQUENCE</scope>
    <source>
        <strain evidence="2">NY070348D</strain>
    </source>
</reference>
<dbReference type="EMBL" id="HBHK01013451">
    <property type="protein sequence ID" value="CAD9684478.1"/>
    <property type="molecule type" value="Transcribed_RNA"/>
</dbReference>
<evidence type="ECO:0000256" key="1">
    <source>
        <dbReference type="SAM" id="Coils"/>
    </source>
</evidence>
<name>A0A7S2RYP2_9STRA</name>
<protein>
    <submittedName>
        <fullName evidence="2">Uncharacterized protein</fullName>
    </submittedName>
</protein>
<gene>
    <name evidence="2" type="ORF">QSP1433_LOCUS8448</name>
</gene>
<evidence type="ECO:0000313" key="2">
    <source>
        <dbReference type="EMBL" id="CAD9684478.1"/>
    </source>
</evidence>
<proteinExistence type="predicted"/>
<sequence>MASVDEKNDSLGSKFSAWLDEVGMEFEKAKSELRGLCGMNRESNIIPYKPTNLSQSDADHEFVQALKKKQSLGEGDDSKLTKGCDSKRAIAYSSGTDDSLSTCGDSISITDSATILSPPISPSQYSDLAVQSKVKEYSNASRKSAEEQRLFDEIALGKGDTSALAKAHENIALYYLNKQGRAWKAVEFFREAWRLLRKLEDEEREAEFLEAAMSCMVKARRFQEAIQMAERRAELLVDVDSVAANEASMWVQDLKGKYDHNNTVRKQLNDLNIERSLGSHELDPLLRE</sequence>
<dbReference type="InterPro" id="IPR011990">
    <property type="entry name" value="TPR-like_helical_dom_sf"/>
</dbReference>
<accession>A0A7S2RYP2</accession>
<feature type="coiled-coil region" evidence="1">
    <location>
        <begin position="192"/>
        <end position="219"/>
    </location>
</feature>